<organism evidence="1">
    <name type="scientific">Anguilla anguilla</name>
    <name type="common">European freshwater eel</name>
    <name type="synonym">Muraena anguilla</name>
    <dbReference type="NCBI Taxonomy" id="7936"/>
    <lineage>
        <taxon>Eukaryota</taxon>
        <taxon>Metazoa</taxon>
        <taxon>Chordata</taxon>
        <taxon>Craniata</taxon>
        <taxon>Vertebrata</taxon>
        <taxon>Euteleostomi</taxon>
        <taxon>Actinopterygii</taxon>
        <taxon>Neopterygii</taxon>
        <taxon>Teleostei</taxon>
        <taxon>Anguilliformes</taxon>
        <taxon>Anguillidae</taxon>
        <taxon>Anguilla</taxon>
    </lineage>
</organism>
<sequence length="25" mass="2950">MYSFIVELTLDTLLCGTYYDSYIIL</sequence>
<dbReference type="EMBL" id="GBXM01040702">
    <property type="protein sequence ID" value="JAH67875.1"/>
    <property type="molecule type" value="Transcribed_RNA"/>
</dbReference>
<dbReference type="AlphaFoldDB" id="A0A0E9URR2"/>
<reference evidence="1" key="1">
    <citation type="submission" date="2014-11" db="EMBL/GenBank/DDBJ databases">
        <authorList>
            <person name="Amaro Gonzalez C."/>
        </authorList>
    </citation>
    <scope>NUCLEOTIDE SEQUENCE</scope>
</reference>
<protein>
    <submittedName>
        <fullName evidence="1">Uncharacterized protein</fullName>
    </submittedName>
</protein>
<evidence type="ECO:0000313" key="1">
    <source>
        <dbReference type="EMBL" id="JAH67875.1"/>
    </source>
</evidence>
<proteinExistence type="predicted"/>
<reference evidence="1" key="2">
    <citation type="journal article" date="2015" name="Fish Shellfish Immunol.">
        <title>Early steps in the European eel (Anguilla anguilla)-Vibrio vulnificus interaction in the gills: Role of the RtxA13 toxin.</title>
        <authorList>
            <person name="Callol A."/>
            <person name="Pajuelo D."/>
            <person name="Ebbesson L."/>
            <person name="Teles M."/>
            <person name="MacKenzie S."/>
            <person name="Amaro C."/>
        </authorList>
    </citation>
    <scope>NUCLEOTIDE SEQUENCE</scope>
</reference>
<accession>A0A0E9URR2</accession>
<name>A0A0E9URR2_ANGAN</name>